<keyword evidence="3" id="KW-1015">Disulfide bond</keyword>
<dbReference type="GO" id="GO:0046872">
    <property type="term" value="F:metal ion binding"/>
    <property type="evidence" value="ECO:0007669"/>
    <property type="project" value="UniProtKB-KW"/>
</dbReference>
<feature type="signal peptide" evidence="4">
    <location>
        <begin position="1"/>
        <end position="22"/>
    </location>
</feature>
<dbReference type="Gene3D" id="3.40.30.10">
    <property type="entry name" value="Glutaredoxin"/>
    <property type="match status" value="1"/>
</dbReference>
<dbReference type="InterPro" id="IPR003782">
    <property type="entry name" value="SCO1/SenC"/>
</dbReference>
<dbReference type="CDD" id="cd02968">
    <property type="entry name" value="SCO"/>
    <property type="match status" value="1"/>
</dbReference>
<feature type="disulfide bond" description="Redox-active" evidence="3">
    <location>
        <begin position="64"/>
        <end position="68"/>
    </location>
</feature>
<feature type="binding site" evidence="2">
    <location>
        <position position="68"/>
    </location>
    <ligand>
        <name>Cu cation</name>
        <dbReference type="ChEBI" id="CHEBI:23378"/>
    </ligand>
</feature>
<dbReference type="InterPro" id="IPR036249">
    <property type="entry name" value="Thioredoxin-like_sf"/>
</dbReference>
<evidence type="ECO:0000313" key="6">
    <source>
        <dbReference type="Proteomes" id="UP000322079"/>
    </source>
</evidence>
<keyword evidence="6" id="KW-1185">Reference proteome</keyword>
<feature type="binding site" evidence="2">
    <location>
        <position position="64"/>
    </location>
    <ligand>
        <name>Cu cation</name>
        <dbReference type="ChEBI" id="CHEBI:23378"/>
    </ligand>
</feature>
<evidence type="ECO:0000256" key="4">
    <source>
        <dbReference type="SAM" id="SignalP"/>
    </source>
</evidence>
<gene>
    <name evidence="5" type="ORF">FYK34_06605</name>
</gene>
<comment type="similarity">
    <text evidence="1">Belongs to the SCO1/2 family.</text>
</comment>
<dbReference type="SUPFAM" id="SSF52833">
    <property type="entry name" value="Thioredoxin-like"/>
    <property type="match status" value="1"/>
</dbReference>
<accession>A0A5C1DHX2</accession>
<evidence type="ECO:0000256" key="1">
    <source>
        <dbReference type="ARBA" id="ARBA00010996"/>
    </source>
</evidence>
<dbReference type="KEGG" id="chrm:FYK34_06605"/>
<name>A0A5C1DHX2_9NEIS</name>
<dbReference type="RefSeq" id="WP_149295624.1">
    <property type="nucleotide sequence ID" value="NZ_CP043473.1"/>
</dbReference>
<keyword evidence="2" id="KW-0186">Copper</keyword>
<feature type="binding site" evidence="2">
    <location>
        <position position="153"/>
    </location>
    <ligand>
        <name>Cu cation</name>
        <dbReference type="ChEBI" id="CHEBI:23378"/>
    </ligand>
</feature>
<keyword evidence="2" id="KW-0479">Metal-binding</keyword>
<evidence type="ECO:0000256" key="3">
    <source>
        <dbReference type="PIRSR" id="PIRSR603782-2"/>
    </source>
</evidence>
<keyword evidence="4" id="KW-0732">Signal</keyword>
<evidence type="ECO:0000256" key="2">
    <source>
        <dbReference type="PIRSR" id="PIRSR603782-1"/>
    </source>
</evidence>
<evidence type="ECO:0000313" key="5">
    <source>
        <dbReference type="EMBL" id="QEL55258.1"/>
    </source>
</evidence>
<dbReference type="Proteomes" id="UP000322079">
    <property type="component" value="Chromosome"/>
</dbReference>
<reference evidence="5 6" key="1">
    <citation type="submission" date="2019-08" db="EMBL/GenBank/DDBJ databases">
        <title>Chromobacterium paludis, a novel bacterium isolated from a Maryland marsh pond.</title>
        <authorList>
            <person name="Blackburn M.B."/>
            <person name="Gundersen-Rindal D.E."/>
        </authorList>
    </citation>
    <scope>NUCLEOTIDE SEQUENCE [LARGE SCALE GENOMIC DNA]</scope>
    <source>
        <strain evidence="6">IIBBL 257-1</strain>
    </source>
</reference>
<sequence>MSGWKRNGALASLAAWCSLAMAATVPGDSLYQLREPLTDQNGKPFQMAELAGKPALLTMFYGSCQLACPLVIHNMQTTMAALPPAARGKVEALLISLNPREDKVVTLKQLAKEHGMDGAGWLWLVSDSDEHTRGLAASLGIRYRRLESGAINHSTRILLLDGQGRIAAAVDDVGPNPDPTLVAKLRALAR</sequence>
<dbReference type="EMBL" id="CP043473">
    <property type="protein sequence ID" value="QEL55258.1"/>
    <property type="molecule type" value="Genomic_DNA"/>
</dbReference>
<dbReference type="AlphaFoldDB" id="A0A5C1DHX2"/>
<protein>
    <submittedName>
        <fullName evidence="5">SCO family protein</fullName>
    </submittedName>
</protein>
<proteinExistence type="inferred from homology"/>
<organism evidence="5 6">
    <name type="scientific">Chromobacterium paludis</name>
    <dbReference type="NCBI Taxonomy" id="2605945"/>
    <lineage>
        <taxon>Bacteria</taxon>
        <taxon>Pseudomonadati</taxon>
        <taxon>Pseudomonadota</taxon>
        <taxon>Betaproteobacteria</taxon>
        <taxon>Neisseriales</taxon>
        <taxon>Chromobacteriaceae</taxon>
        <taxon>Chromobacterium</taxon>
    </lineage>
</organism>
<dbReference type="Pfam" id="PF02630">
    <property type="entry name" value="SCO1-SenC"/>
    <property type="match status" value="1"/>
</dbReference>
<feature type="chain" id="PRO_5022809583" evidence="4">
    <location>
        <begin position="23"/>
        <end position="190"/>
    </location>
</feature>